<name>W4GIS6_APHAT</name>
<dbReference type="AlphaFoldDB" id="W4GIS6"/>
<proteinExistence type="predicted"/>
<dbReference type="VEuPathDB" id="FungiDB:H257_06849"/>
<dbReference type="RefSeq" id="XP_009830526.1">
    <property type="nucleotide sequence ID" value="XM_009832224.1"/>
</dbReference>
<evidence type="ECO:0000313" key="1">
    <source>
        <dbReference type="EMBL" id="ETV79590.1"/>
    </source>
</evidence>
<accession>W4GIS6</accession>
<dbReference type="EMBL" id="KI913127">
    <property type="protein sequence ID" value="ETV79590.1"/>
    <property type="molecule type" value="Genomic_DNA"/>
</dbReference>
<protein>
    <submittedName>
        <fullName evidence="1">Uncharacterized protein</fullName>
    </submittedName>
</protein>
<dbReference type="GeneID" id="20808845"/>
<organism evidence="1">
    <name type="scientific">Aphanomyces astaci</name>
    <name type="common">Crayfish plague agent</name>
    <dbReference type="NCBI Taxonomy" id="112090"/>
    <lineage>
        <taxon>Eukaryota</taxon>
        <taxon>Sar</taxon>
        <taxon>Stramenopiles</taxon>
        <taxon>Oomycota</taxon>
        <taxon>Saprolegniomycetes</taxon>
        <taxon>Saprolegniales</taxon>
        <taxon>Verrucalvaceae</taxon>
        <taxon>Aphanomyces</taxon>
    </lineage>
</organism>
<reference evidence="1" key="1">
    <citation type="submission" date="2013-12" db="EMBL/GenBank/DDBJ databases">
        <title>The Genome Sequence of Aphanomyces astaci APO3.</title>
        <authorList>
            <consortium name="The Broad Institute Genomics Platform"/>
            <person name="Russ C."/>
            <person name="Tyler B."/>
            <person name="van West P."/>
            <person name="Dieguez-Uribeondo J."/>
            <person name="Young S.K."/>
            <person name="Zeng Q."/>
            <person name="Gargeya S."/>
            <person name="Fitzgerald M."/>
            <person name="Abouelleil A."/>
            <person name="Alvarado L."/>
            <person name="Chapman S.B."/>
            <person name="Gainer-Dewar J."/>
            <person name="Goldberg J."/>
            <person name="Griggs A."/>
            <person name="Gujja S."/>
            <person name="Hansen M."/>
            <person name="Howarth C."/>
            <person name="Imamovic A."/>
            <person name="Ireland A."/>
            <person name="Larimer J."/>
            <person name="McCowan C."/>
            <person name="Murphy C."/>
            <person name="Pearson M."/>
            <person name="Poon T.W."/>
            <person name="Priest M."/>
            <person name="Roberts A."/>
            <person name="Saif S."/>
            <person name="Shea T."/>
            <person name="Sykes S."/>
            <person name="Wortman J."/>
            <person name="Nusbaum C."/>
            <person name="Birren B."/>
        </authorList>
    </citation>
    <scope>NUCLEOTIDE SEQUENCE [LARGE SCALE GENOMIC DNA]</scope>
    <source>
        <strain evidence="1">APO3</strain>
    </source>
</reference>
<gene>
    <name evidence="1" type="ORF">H257_06849</name>
</gene>
<sequence length="261" mass="29137">MAWCFFLRRRVRRGGRRYCRRISESEAPGYPRRFEKPDGTKIPPEFKRELFLQKELFEPIHSDLSRFVSKQNRHKRGFGIREELLVLPEHHVGVGGAAVGFAEVAELHEVSLGQVLAVLGQCHKLVDQLGSEGRLVASMCVSTAERRVMLDRVVTAEVREGNDLLAIFHSSQLHRIGARQGRAEGPVHLGKFQHRFELGLRDACAGKDAVVGHGVEKRTWRHTVALRSGGPCLKACRWGVVGVRSVVGVGRRTHACVRCGG</sequence>